<keyword evidence="1" id="KW-0472">Membrane</keyword>
<name>A0ABV0ZCM2_9TELE</name>
<comment type="caution">
    <text evidence="2">The sequence shown here is derived from an EMBL/GenBank/DDBJ whole genome shotgun (WGS) entry which is preliminary data.</text>
</comment>
<proteinExistence type="predicted"/>
<dbReference type="Proteomes" id="UP001469553">
    <property type="component" value="Unassembled WGS sequence"/>
</dbReference>
<evidence type="ECO:0000256" key="1">
    <source>
        <dbReference type="SAM" id="Phobius"/>
    </source>
</evidence>
<feature type="transmembrane region" description="Helical" evidence="1">
    <location>
        <begin position="92"/>
        <end position="117"/>
    </location>
</feature>
<keyword evidence="1" id="KW-0812">Transmembrane</keyword>
<evidence type="ECO:0000313" key="2">
    <source>
        <dbReference type="EMBL" id="MEQ2303634.1"/>
    </source>
</evidence>
<feature type="transmembrane region" description="Helical" evidence="1">
    <location>
        <begin position="62"/>
        <end position="86"/>
    </location>
</feature>
<gene>
    <name evidence="2" type="ORF">AMECASPLE_018990</name>
</gene>
<sequence length="127" mass="14278">MLGIPLALLPEMQQTCSLFHCISDLLLQILSIFPNFSCEAAPQLCSPSGAPISALNSACGSILLLILHIHLLSPIFLFYVCFQFYFYSPILFLFPILFHLQLASLSTLLTHDVFLFVPYSQSQHKWS</sequence>
<accession>A0ABV0ZCM2</accession>
<reference evidence="2 3" key="1">
    <citation type="submission" date="2021-06" db="EMBL/GenBank/DDBJ databases">
        <authorList>
            <person name="Palmer J.M."/>
        </authorList>
    </citation>
    <scope>NUCLEOTIDE SEQUENCE [LARGE SCALE GENOMIC DNA]</scope>
    <source>
        <strain evidence="2 3">AS_MEX2019</strain>
        <tissue evidence="2">Muscle</tissue>
    </source>
</reference>
<protein>
    <submittedName>
        <fullName evidence="2">Uncharacterized protein</fullName>
    </submittedName>
</protein>
<keyword evidence="1" id="KW-1133">Transmembrane helix</keyword>
<organism evidence="2 3">
    <name type="scientific">Ameca splendens</name>
    <dbReference type="NCBI Taxonomy" id="208324"/>
    <lineage>
        <taxon>Eukaryota</taxon>
        <taxon>Metazoa</taxon>
        <taxon>Chordata</taxon>
        <taxon>Craniata</taxon>
        <taxon>Vertebrata</taxon>
        <taxon>Euteleostomi</taxon>
        <taxon>Actinopterygii</taxon>
        <taxon>Neopterygii</taxon>
        <taxon>Teleostei</taxon>
        <taxon>Neoteleostei</taxon>
        <taxon>Acanthomorphata</taxon>
        <taxon>Ovalentaria</taxon>
        <taxon>Atherinomorphae</taxon>
        <taxon>Cyprinodontiformes</taxon>
        <taxon>Goodeidae</taxon>
        <taxon>Ameca</taxon>
    </lineage>
</organism>
<keyword evidence="3" id="KW-1185">Reference proteome</keyword>
<evidence type="ECO:0000313" key="3">
    <source>
        <dbReference type="Proteomes" id="UP001469553"/>
    </source>
</evidence>
<dbReference type="EMBL" id="JAHRIP010057933">
    <property type="protein sequence ID" value="MEQ2303634.1"/>
    <property type="molecule type" value="Genomic_DNA"/>
</dbReference>